<evidence type="ECO:0000256" key="4">
    <source>
        <dbReference type="ARBA" id="ARBA00022786"/>
    </source>
</evidence>
<comment type="pathway">
    <text evidence="2">Protein modification; protein ubiquitination.</text>
</comment>
<evidence type="ECO:0000256" key="6">
    <source>
        <dbReference type="SAM" id="MobiDB-lite"/>
    </source>
</evidence>
<evidence type="ECO:0000256" key="1">
    <source>
        <dbReference type="ARBA" id="ARBA00004123"/>
    </source>
</evidence>
<dbReference type="UniPathway" id="UPA00143"/>
<evidence type="ECO:0000256" key="2">
    <source>
        <dbReference type="ARBA" id="ARBA00004906"/>
    </source>
</evidence>
<dbReference type="SUPFAM" id="SSF50978">
    <property type="entry name" value="WD40 repeat-like"/>
    <property type="match status" value="1"/>
</dbReference>
<sequence>MEGEPADTELVSGIPNGVLATIGEEEAPEGTSEDAELLSRAKNLMSKIMSAQDNPNPRHFHALASMLEIHEFRYLEDSASSSYNGGRSSHTIGRLANVINENDEFVLSLSTRYLGDTRHSLSIRAAAARLLLSGSSTWMGYDDTVIENAQVWVMEDAMKSSESIWNDSMEIIEPTDSEMLRAYATGILYTSLTAGGEIVEDVLTSGLSAKLMRYLRLRVLVDPNNANQKDPNVSSESKHASGTSACKSRKENVSKSSNVFEGSRFDAPRITHEDLLVDVSLDREQSNIGSKFLCDDADENTKDDPFKRRINRGLQKNRGKGRFDEGLSENEKLTPSSTVLKMDSSESNAIKAEDAKKTFDSKTTCKIDFDSEVMKDDDYERYSCFVGLRDISDLVKKAVLAAEAEARVANAPSEAIRAAGDAAAHFVKTTALEKLENTNDTEASVLAASQAASTVVDAALASEIAQNCLNENSAKSVESETEADEDLVDLFIPHPEGLAQLREKFCIQCLEILGEYVEALGPVLQEKGVDVCLALLQRSFKQKNNPHSVVILPQVLRLICALSAHKKFAAVFVDRNGMQKLLSVERNAQTFLGLSSCLFTIGSLHGIMERVCALPSVVVFQVVELALKLLECSQDQARKNAAIFFGSAFVFRAIMDSFDAQNGLQKMLKLLHTAVSVRSGGNFGNIGLSNNSFPSDRPPSGVLTASEKQIAYHTCHALRQYFRAHLLLLVDSLRPYKSHRSLSRSNARAVYKPLDISNEAMDTVFTQIQRDRKFGPTFVRSHWPTVEAFFASNGHITMLELCQAPPGERYLHDLAQYALGVLHIVTLSPQKRKLIVNASLSNARVGMAVILDAANSAGYVDAEVIHPALEVLVNLVCPPPSISNKPNVNAQGHQPSSINSSIPGVESRERHFERVISDRLLSTPRADVRDRIVESIVERGTAVTPSASVLVGSTQGCVSANTTPISSGVVGDRRISLGPGAGCAGLAAQLEQGYCQARLSVRANNGIKVLIHLLNPRMATLTPPGTLDRLRALACRVLLGLSKDDTIGHILTKLQVGKRVSELIRDSGSSPSIGTDQGRWRTELSHVAIELIAVVTNSGRASTLVATDAAAPPLRRIEREAIAAATPITYPPKELLLLIHEHLLQSGLSATAASLRMEASLTHLPPLNASQSLSRQMSISETSSLSIPWPSSRAPCGFLTDMSKSSLSEDDNQAKDVFSSGFLKKKPLISSSGNLKGKNQTHHHSLSISKTSSALKSPQSGKRTDFPSVSRSCNDTDHHLYKTPIQLPMKRKLVDCRDFVTPPAKHPALALNGSHSNPQMPKFPQKGSLLADCAVQPSGVPSSIPRDNFRSSLLCNSEDNSLYINTPASATTSGLFYDPQPINMETMTTLDSMMIQNLKHQHRQCPAPITTLPPLSLLHPHVCPEPSRNLDAPVNVTARLGTREFRKYYGGIHAHRRDRQFVYSRFRPWRTCRDEASLLTCLTFLGDSSRFATGIHSGELKIFDSDSGNILESNSSHQSPLMYVQSGFSGTTQMILSSAPHTVKLWDASSISGGPLHSFEGCKAACFSQSGTMFAALSSEVSRREVLLYDIQKSEVIMKYPDESSSTVQTRGHTHSRIHFAPLDNMLLWNGILWDLRSSVPAHHFDQFTDYGGGGFHPAGNEVIINSEVWDLRKFKLLRSVPSLDQTVIKFNGGGDVIYAILRRNVEDITSAVNTRRFRNPLFAAFRTIDATSYSDIATIPVDRCVLDLATDPNDSIVGVVAMDDHDDLFSSARLYETGRRRPTDDDSDPDDGVDSDEEDEDDDDNEDDSETAVDAILGTDMDDEDGDTDADSADEDVDSGDELDDDADFNMEDFEDHRLLEIGGDDEISELVESVSDEDEDFEEGDFGF</sequence>
<dbReference type="EMBL" id="LFYR01001213">
    <property type="protein sequence ID" value="KMZ63600.1"/>
    <property type="molecule type" value="Genomic_DNA"/>
</dbReference>
<keyword evidence="5" id="KW-0539">Nucleus</keyword>
<dbReference type="OrthoDB" id="27563at2759"/>
<dbReference type="InterPro" id="IPR036322">
    <property type="entry name" value="WD40_repeat_dom_sf"/>
</dbReference>
<comment type="caution">
    <text evidence="7">The sequence shown here is derived from an EMBL/GenBank/DDBJ whole genome shotgun (WGS) entry which is preliminary data.</text>
</comment>
<dbReference type="PROSITE" id="PS50896">
    <property type="entry name" value="LISH"/>
    <property type="match status" value="1"/>
</dbReference>
<evidence type="ECO:0000313" key="8">
    <source>
        <dbReference type="Proteomes" id="UP000036987"/>
    </source>
</evidence>
<dbReference type="Proteomes" id="UP000036987">
    <property type="component" value="Unassembled WGS sequence"/>
</dbReference>
<gene>
    <name evidence="7" type="ORF">ZOSMA_3G00810</name>
</gene>
<dbReference type="Gene3D" id="2.130.10.10">
    <property type="entry name" value="YVTN repeat-like/Quinoprotein amine dehydrogenase"/>
    <property type="match status" value="1"/>
</dbReference>
<evidence type="ECO:0000256" key="5">
    <source>
        <dbReference type="ARBA" id="ARBA00023242"/>
    </source>
</evidence>
<dbReference type="SUPFAM" id="SSF48371">
    <property type="entry name" value="ARM repeat"/>
    <property type="match status" value="1"/>
</dbReference>
<dbReference type="PANTHER" id="PTHR13129">
    <property type="entry name" value="VPRBP PROTEIN-RELATED"/>
    <property type="match status" value="1"/>
</dbReference>
<dbReference type="GO" id="GO:0080008">
    <property type="term" value="C:Cul4-RING E3 ubiquitin ligase complex"/>
    <property type="evidence" value="ECO:0000318"/>
    <property type="project" value="GO_Central"/>
</dbReference>
<feature type="compositionally biased region" description="Polar residues" evidence="6">
    <location>
        <begin position="225"/>
        <end position="246"/>
    </location>
</feature>
<proteinExistence type="inferred from homology"/>
<dbReference type="SMART" id="SM00667">
    <property type="entry name" value="LisH"/>
    <property type="match status" value="1"/>
</dbReference>
<feature type="region of interest" description="Disordered" evidence="6">
    <location>
        <begin position="225"/>
        <end position="253"/>
    </location>
</feature>
<accession>A0A0K9P609</accession>
<feature type="compositionally biased region" description="Acidic residues" evidence="6">
    <location>
        <begin position="1821"/>
        <end position="1855"/>
    </location>
</feature>
<keyword evidence="8" id="KW-1185">Reference proteome</keyword>
<protein>
    <submittedName>
        <fullName evidence="7">Uncharacterized protein</fullName>
    </submittedName>
</protein>
<dbReference type="InterPro" id="IPR015943">
    <property type="entry name" value="WD40/YVTN_repeat-like_dom_sf"/>
</dbReference>
<feature type="region of interest" description="Disordered" evidence="6">
    <location>
        <begin position="1230"/>
        <end position="1271"/>
    </location>
</feature>
<keyword evidence="4" id="KW-0833">Ubl conjugation pathway</keyword>
<feature type="compositionally biased region" description="Polar residues" evidence="6">
    <location>
        <begin position="1246"/>
        <end position="1271"/>
    </location>
</feature>
<dbReference type="InterPro" id="IPR016024">
    <property type="entry name" value="ARM-type_fold"/>
</dbReference>
<dbReference type="FunFam" id="2.130.10.10:FF:000366">
    <property type="entry name" value="DDB1-and CUL4-associated factor homolog 1"/>
    <property type="match status" value="1"/>
</dbReference>
<dbReference type="InterPro" id="IPR033270">
    <property type="entry name" value="VPRBP/DCAF1"/>
</dbReference>
<evidence type="ECO:0000256" key="3">
    <source>
        <dbReference type="ARBA" id="ARBA00008845"/>
    </source>
</evidence>
<dbReference type="OMA" id="ECSQDQA"/>
<comment type="subcellular location">
    <subcellularLocation>
        <location evidence="1">Nucleus</location>
    </subcellularLocation>
</comment>
<reference evidence="8" key="1">
    <citation type="journal article" date="2016" name="Nature">
        <title>The genome of the seagrass Zostera marina reveals angiosperm adaptation to the sea.</title>
        <authorList>
            <person name="Olsen J.L."/>
            <person name="Rouze P."/>
            <person name="Verhelst B."/>
            <person name="Lin Y.-C."/>
            <person name="Bayer T."/>
            <person name="Collen J."/>
            <person name="Dattolo E."/>
            <person name="De Paoli E."/>
            <person name="Dittami S."/>
            <person name="Maumus F."/>
            <person name="Michel G."/>
            <person name="Kersting A."/>
            <person name="Lauritano C."/>
            <person name="Lohaus R."/>
            <person name="Toepel M."/>
            <person name="Tonon T."/>
            <person name="Vanneste K."/>
            <person name="Amirebrahimi M."/>
            <person name="Brakel J."/>
            <person name="Bostroem C."/>
            <person name="Chovatia M."/>
            <person name="Grimwood J."/>
            <person name="Jenkins J.W."/>
            <person name="Jueterbock A."/>
            <person name="Mraz A."/>
            <person name="Stam W.T."/>
            <person name="Tice H."/>
            <person name="Bornberg-Bauer E."/>
            <person name="Green P.J."/>
            <person name="Pearson G.A."/>
            <person name="Procaccini G."/>
            <person name="Duarte C.M."/>
            <person name="Schmutz J."/>
            <person name="Reusch T.B.H."/>
            <person name="Van de Peer Y."/>
        </authorList>
    </citation>
    <scope>NUCLEOTIDE SEQUENCE [LARGE SCALE GENOMIC DNA]</scope>
    <source>
        <strain evidence="8">cv. Finnish</strain>
    </source>
</reference>
<evidence type="ECO:0000313" key="7">
    <source>
        <dbReference type="EMBL" id="KMZ63600.1"/>
    </source>
</evidence>
<comment type="similarity">
    <text evidence="3">Belongs to the VPRBP/DCAF1 family.</text>
</comment>
<dbReference type="GO" id="GO:0005634">
    <property type="term" value="C:nucleus"/>
    <property type="evidence" value="ECO:0000318"/>
    <property type="project" value="GO_Central"/>
</dbReference>
<name>A0A0K9P609_ZOSMR</name>
<dbReference type="GO" id="GO:0016567">
    <property type="term" value="P:protein ubiquitination"/>
    <property type="evidence" value="ECO:0007669"/>
    <property type="project" value="UniProtKB-UniPathway"/>
</dbReference>
<feature type="region of interest" description="Disordered" evidence="6">
    <location>
        <begin position="1777"/>
        <end position="1856"/>
    </location>
</feature>
<dbReference type="STRING" id="29655.A0A0K9P609"/>
<dbReference type="PANTHER" id="PTHR13129:SF4">
    <property type="entry name" value="DDB1- AND CUL4-ASSOCIATED FACTOR 1"/>
    <property type="match status" value="1"/>
</dbReference>
<feature type="compositionally biased region" description="Acidic residues" evidence="6">
    <location>
        <begin position="1786"/>
        <end position="1812"/>
    </location>
</feature>
<dbReference type="InterPro" id="IPR006594">
    <property type="entry name" value="LisH"/>
</dbReference>
<organism evidence="7 8">
    <name type="scientific">Zostera marina</name>
    <name type="common">Eelgrass</name>
    <dbReference type="NCBI Taxonomy" id="29655"/>
    <lineage>
        <taxon>Eukaryota</taxon>
        <taxon>Viridiplantae</taxon>
        <taxon>Streptophyta</taxon>
        <taxon>Embryophyta</taxon>
        <taxon>Tracheophyta</taxon>
        <taxon>Spermatophyta</taxon>
        <taxon>Magnoliopsida</taxon>
        <taxon>Liliopsida</taxon>
        <taxon>Zosteraceae</taxon>
        <taxon>Zostera</taxon>
    </lineage>
</organism>